<evidence type="ECO:0000313" key="3">
    <source>
        <dbReference type="EMBL" id="KAG2453760.1"/>
    </source>
</evidence>
<feature type="compositionally biased region" description="Polar residues" evidence="2">
    <location>
        <begin position="766"/>
        <end position="777"/>
    </location>
</feature>
<feature type="coiled-coil region" evidence="1">
    <location>
        <begin position="661"/>
        <end position="695"/>
    </location>
</feature>
<accession>A0A835WU43</accession>
<evidence type="ECO:0000313" key="4">
    <source>
        <dbReference type="Proteomes" id="UP000613740"/>
    </source>
</evidence>
<dbReference type="Proteomes" id="UP000613740">
    <property type="component" value="Unassembled WGS sequence"/>
</dbReference>
<evidence type="ECO:0000256" key="1">
    <source>
        <dbReference type="SAM" id="Coils"/>
    </source>
</evidence>
<feature type="region of interest" description="Disordered" evidence="2">
    <location>
        <begin position="383"/>
        <end position="429"/>
    </location>
</feature>
<keyword evidence="4" id="KW-1185">Reference proteome</keyword>
<keyword evidence="1" id="KW-0175">Coiled coil</keyword>
<evidence type="ECO:0000256" key="2">
    <source>
        <dbReference type="SAM" id="MobiDB-lite"/>
    </source>
</evidence>
<dbReference type="OrthoDB" id="10690137at2759"/>
<name>A0A835WU43_9CHLO</name>
<gene>
    <name evidence="3" type="ORF">HYH02_001971</name>
</gene>
<feature type="region of interest" description="Disordered" evidence="2">
    <location>
        <begin position="317"/>
        <end position="344"/>
    </location>
</feature>
<organism evidence="3 4">
    <name type="scientific">Chlamydomonas schloesseri</name>
    <dbReference type="NCBI Taxonomy" id="2026947"/>
    <lineage>
        <taxon>Eukaryota</taxon>
        <taxon>Viridiplantae</taxon>
        <taxon>Chlorophyta</taxon>
        <taxon>core chlorophytes</taxon>
        <taxon>Chlorophyceae</taxon>
        <taxon>CS clade</taxon>
        <taxon>Chlamydomonadales</taxon>
        <taxon>Chlamydomonadaceae</taxon>
        <taxon>Chlamydomonas</taxon>
    </lineage>
</organism>
<dbReference type="AlphaFoldDB" id="A0A835WU43"/>
<feature type="region of interest" description="Disordered" evidence="2">
    <location>
        <begin position="766"/>
        <end position="799"/>
    </location>
</feature>
<feature type="region of interest" description="Disordered" evidence="2">
    <location>
        <begin position="447"/>
        <end position="470"/>
    </location>
</feature>
<proteinExistence type="predicted"/>
<feature type="compositionally biased region" description="Low complexity" evidence="2">
    <location>
        <begin position="460"/>
        <end position="470"/>
    </location>
</feature>
<protein>
    <submittedName>
        <fullName evidence="3">Uncharacterized protein</fullName>
    </submittedName>
</protein>
<comment type="caution">
    <text evidence="3">The sequence shown here is derived from an EMBL/GenBank/DDBJ whole genome shotgun (WGS) entry which is preliminary data.</text>
</comment>
<sequence>MTSASTPSIDLARLASSPIETGLPRRGLAAALRIAFAAYTRGAEWLDEARLHAAGSGGVGCRSSAAASTLLSLAGGPGACLDQYMDSHSHSVARPAPQLRMGVAQWMELSSDLGLPLSHGGPLGGALLHRLHAVHRGGGGLAVPAESVAAGHSAVPAAALSYADFVHAFAALTAEVDVPPAVLVAAAGRHGAALRRQQLVRLRARQQQHEAALALQQRTGGNSRAQMQPVETEEGMQLLWPLTAAEQAAEATALQQLEAREHKLQSHSCSVGGWVPREPPVQRDFHPLLEEGSDASLPAWAATATTSPTAARKALQGCGTKVRRNGQPQALSITGGKARQQVSEEMKLGSEASVNSLVAYPCPYLESPDGKLPFMPHLGPLRHAASSPQLPDLRPYSCAPSKAAQRPQDNHLPSLPTAASKRRSSSMGPASLGAELALLTAASMQARRQQSCAPRPEEGSAASVAVSPRPSHLSGASLGLAAASGLGHAGRLRRASVPFYGAALAPHVLLREAPSSEGMGGSASAPQLLLGKGQKESGTSSVASLSALSTGRGQAGGNWAPGSGTRLALDVDASLGGNAGSDGGTLATVLLGRLEKVETGVEAQGRRVEVLRSRVRSLEAAREPAASPTAAAVAASAATALTRSMLGGALTHEAESMSELARDMRHRQSAFERQLRELQRDLEAAIKATAHARTEAATATAAAVTARADAAAAKAEAAAAKSAAKAAHAVVAALAATEEDEENAARAAGGDLQEKSSATPKANLTTAAVAPDTQQPAPATDLKRSNNMSDSPVHLIPHDPNAEQAVPAAMSCSVERRGSSGACGISTVHLEVQMRQLAEQQQCLQRRMEAVVAEATRAATAAAQTAVAQAEAAAAEGERTRAEISAALAEAAKAASATLAPAFAPVAAPIGQGDQQCLITDSVNPVQVPGCGLRASTQGFGAAPGGAGAAAGRGGREWLRPCAGGGFASARDQRHRAGR</sequence>
<reference evidence="3" key="1">
    <citation type="journal article" date="2020" name="bioRxiv">
        <title>Comparative genomics of Chlamydomonas.</title>
        <authorList>
            <person name="Craig R.J."/>
            <person name="Hasan A.R."/>
            <person name="Ness R.W."/>
            <person name="Keightley P.D."/>
        </authorList>
    </citation>
    <scope>NUCLEOTIDE SEQUENCE</scope>
    <source>
        <strain evidence="3">CCAP 11/173</strain>
    </source>
</reference>
<dbReference type="EMBL" id="JAEHOD010000003">
    <property type="protein sequence ID" value="KAG2453760.1"/>
    <property type="molecule type" value="Genomic_DNA"/>
</dbReference>